<feature type="transmembrane region" description="Helical" evidence="1">
    <location>
        <begin position="156"/>
        <end position="175"/>
    </location>
</feature>
<feature type="transmembrane region" description="Helical" evidence="1">
    <location>
        <begin position="86"/>
        <end position="113"/>
    </location>
</feature>
<keyword evidence="1" id="KW-1133">Transmembrane helix</keyword>
<name>A0ABS6JWS9_9BACI</name>
<comment type="caution">
    <text evidence="2">The sequence shown here is derived from an EMBL/GenBank/DDBJ whole genome shotgun (WGS) entry which is preliminary data.</text>
</comment>
<evidence type="ECO:0000313" key="3">
    <source>
        <dbReference type="Proteomes" id="UP000790580"/>
    </source>
</evidence>
<keyword evidence="3" id="KW-1185">Reference proteome</keyword>
<feature type="transmembrane region" description="Helical" evidence="1">
    <location>
        <begin position="53"/>
        <end position="74"/>
    </location>
</feature>
<accession>A0ABS6JWS9</accession>
<sequence length="188" mass="21327">MVNILFGLLFVFLKPNLSFLDIGVAYYITNIIGYISIYFGVKEIGRKYHRIMKVQPFVIFMVFHSIIFFLLNVSGNSPLTIEMSSYMALISLVGLGFIIVGMFMVFVIITYLIRGLEIGTGGIFNTRRLNILCSGMMTTFVVAGVCNFFIPLPEIAQILMSVLLVLKLLFLIEFYRVFLHKKTFTVGT</sequence>
<dbReference type="RefSeq" id="WP_088077194.1">
    <property type="nucleotide sequence ID" value="NZ_JAHQCR010000068.1"/>
</dbReference>
<protein>
    <submittedName>
        <fullName evidence="2">Uncharacterized protein</fullName>
    </submittedName>
</protein>
<feature type="transmembrane region" description="Helical" evidence="1">
    <location>
        <begin position="129"/>
        <end position="150"/>
    </location>
</feature>
<organism evidence="2 3">
    <name type="scientific">Evansella alkalicola</name>
    <dbReference type="NCBI Taxonomy" id="745819"/>
    <lineage>
        <taxon>Bacteria</taxon>
        <taxon>Bacillati</taxon>
        <taxon>Bacillota</taxon>
        <taxon>Bacilli</taxon>
        <taxon>Bacillales</taxon>
        <taxon>Bacillaceae</taxon>
        <taxon>Evansella</taxon>
    </lineage>
</organism>
<reference evidence="2 3" key="1">
    <citation type="submission" date="2021-06" db="EMBL/GenBank/DDBJ databases">
        <title>Bacillus sp. RD4P76, an endophyte from a halophyte.</title>
        <authorList>
            <person name="Sun J.-Q."/>
        </authorList>
    </citation>
    <scope>NUCLEOTIDE SEQUENCE [LARGE SCALE GENOMIC DNA]</scope>
    <source>
        <strain evidence="2 3">JCM 17098</strain>
    </source>
</reference>
<keyword evidence="1" id="KW-0472">Membrane</keyword>
<evidence type="ECO:0000313" key="2">
    <source>
        <dbReference type="EMBL" id="MBU9723043.1"/>
    </source>
</evidence>
<keyword evidence="1" id="KW-0812">Transmembrane</keyword>
<evidence type="ECO:0000256" key="1">
    <source>
        <dbReference type="SAM" id="Phobius"/>
    </source>
</evidence>
<feature type="transmembrane region" description="Helical" evidence="1">
    <location>
        <begin position="20"/>
        <end position="41"/>
    </location>
</feature>
<gene>
    <name evidence="2" type="ORF">KS407_16610</name>
</gene>
<dbReference type="Proteomes" id="UP000790580">
    <property type="component" value="Unassembled WGS sequence"/>
</dbReference>
<dbReference type="EMBL" id="JAHQCR010000068">
    <property type="protein sequence ID" value="MBU9723043.1"/>
    <property type="molecule type" value="Genomic_DNA"/>
</dbReference>
<proteinExistence type="predicted"/>